<protein>
    <submittedName>
        <fullName evidence="1">Repeat-containing protein D</fullName>
    </submittedName>
</protein>
<evidence type="ECO:0000313" key="1">
    <source>
        <dbReference type="EMBL" id="SPR02788.1"/>
    </source>
</evidence>
<dbReference type="Proteomes" id="UP000244992">
    <property type="component" value="Chromosome I"/>
</dbReference>
<sequence>MRCSFDQYICNRHEIKKNLEKNPALRPFFSEILKKNCYPESDFDNLFRQINLDTLGSLIQQVRIKSYSISNILRYFTLDILQEVLQVLLLNFKTLKRLNKDLGIEFSNISSMLSKTKRDALYVLQETLKVLELESNLAILNSLNSLGITFSSISSMLTQTSHNTPHALQETLKVLGAESNLATLKKLKDLDIKFPNISSMLSGAKSATPYALQETLKVLESESNLAILNSLKGLGIIFSSISNILCRTGRNAPHALQETLKVLGLESNLTILKKLKDLDITFSNISGILSSSGCQGPYDLQKILKVLGLESNLTTLKKLKDLDIIFSNISSMLYRVGSNAPHTLQKTLKVLGGESNLATLKKLKDLGIKLSNIFYTLSCAGTSAPDALEKNLKVLEVSILEKLTTWKIYGSYISYIFNHELPRAGVRMPDAFEKFVNRKINLYCNSQEIYVNNNHDNRMNETLHILTNTLCNQAQLIDKSQKNNSEELLSQTTNKKVMQVDTTVTLLDHNYSCNTTDPILMHSPLYHQNVMLVDATIDIQETDDDLNILEDRDVNYILQRHDDINQLLEKLPGNNIEDLLSQTHN</sequence>
<name>A0A2U3QPC1_ORITS</name>
<dbReference type="RefSeq" id="WP_109455611.1">
    <property type="nucleotide sequence ID" value="NZ_LS398550.1"/>
</dbReference>
<dbReference type="AlphaFoldDB" id="A0A2U3QPC1"/>
<evidence type="ECO:0000313" key="2">
    <source>
        <dbReference type="Proteomes" id="UP000244992"/>
    </source>
</evidence>
<reference evidence="2" key="1">
    <citation type="submission" date="2018-03" db="EMBL/GenBank/DDBJ databases">
        <authorList>
            <person name="Batty M. E."/>
            <person name="Batty M E."/>
        </authorList>
    </citation>
    <scope>NUCLEOTIDE SEQUENCE [LARGE SCALE GENOMIC DNA]</scope>
</reference>
<dbReference type="EMBL" id="LS398550">
    <property type="protein sequence ID" value="SPR02788.1"/>
    <property type="molecule type" value="Genomic_DNA"/>
</dbReference>
<gene>
    <name evidence="1" type="ORF">KATO_00102</name>
</gene>
<proteinExistence type="predicted"/>
<organism evidence="1 2">
    <name type="scientific">Orientia tsutsugamushi</name>
    <name type="common">Rickettsia tsutsugamushi</name>
    <dbReference type="NCBI Taxonomy" id="784"/>
    <lineage>
        <taxon>Bacteria</taxon>
        <taxon>Pseudomonadati</taxon>
        <taxon>Pseudomonadota</taxon>
        <taxon>Alphaproteobacteria</taxon>
        <taxon>Rickettsiales</taxon>
        <taxon>Rickettsiaceae</taxon>
        <taxon>Rickettsieae</taxon>
        <taxon>Orientia</taxon>
    </lineage>
</organism>
<accession>A0A2U3QPC1</accession>